<keyword evidence="3" id="KW-1185">Reference proteome</keyword>
<feature type="compositionally biased region" description="Basic and acidic residues" evidence="1">
    <location>
        <begin position="47"/>
        <end position="58"/>
    </location>
</feature>
<organism evidence="2 3">
    <name type="scientific">Durusdinium trenchii</name>
    <dbReference type="NCBI Taxonomy" id="1381693"/>
    <lineage>
        <taxon>Eukaryota</taxon>
        <taxon>Sar</taxon>
        <taxon>Alveolata</taxon>
        <taxon>Dinophyceae</taxon>
        <taxon>Suessiales</taxon>
        <taxon>Symbiodiniaceae</taxon>
        <taxon>Durusdinium</taxon>
    </lineage>
</organism>
<protein>
    <submittedName>
        <fullName evidence="2">Uncharacterized protein</fullName>
    </submittedName>
</protein>
<dbReference type="Proteomes" id="UP001642464">
    <property type="component" value="Unassembled WGS sequence"/>
</dbReference>
<name>A0ABP0RUC5_9DINO</name>
<gene>
    <name evidence="2" type="ORF">SCF082_LOCUS48654</name>
</gene>
<accession>A0ABP0RUC5</accession>
<evidence type="ECO:0000313" key="2">
    <source>
        <dbReference type="EMBL" id="CAK9104236.1"/>
    </source>
</evidence>
<reference evidence="2 3" key="1">
    <citation type="submission" date="2024-02" db="EMBL/GenBank/DDBJ databases">
        <authorList>
            <person name="Chen Y."/>
            <person name="Shah S."/>
            <person name="Dougan E. K."/>
            <person name="Thang M."/>
            <person name="Chan C."/>
        </authorList>
    </citation>
    <scope>NUCLEOTIDE SEQUENCE [LARGE SCALE GENOMIC DNA]</scope>
</reference>
<feature type="region of interest" description="Disordered" evidence="1">
    <location>
        <begin position="35"/>
        <end position="67"/>
    </location>
</feature>
<dbReference type="EMBL" id="CAXAMM010042339">
    <property type="protein sequence ID" value="CAK9104236.1"/>
    <property type="molecule type" value="Genomic_DNA"/>
</dbReference>
<evidence type="ECO:0000313" key="3">
    <source>
        <dbReference type="Proteomes" id="UP001642464"/>
    </source>
</evidence>
<evidence type="ECO:0000256" key="1">
    <source>
        <dbReference type="SAM" id="MobiDB-lite"/>
    </source>
</evidence>
<comment type="caution">
    <text evidence="2">The sequence shown here is derived from an EMBL/GenBank/DDBJ whole genome shotgun (WGS) entry which is preliminary data.</text>
</comment>
<proteinExistence type="predicted"/>
<sequence length="461" mass="52167">MSKSQDQFDDILAILAQAVGSIRPFVIGRLQRPLPTVPEPVRTRGRGSPDGRPQETPKHNRNRRQSAEYTEAHRGLLALQADEFQWTPFQIVCGCQTNDCTFGFRDMKKDKKPYADDKMLTVAGMIHAFEGHYKAVEELLARIPETFSAWQIFTALQGQRARARGGAESRLLLAFRAFWPLGQDRRFAWSLAFRRRKTCERQRVSVLCTAVEVLMLRQVLLSWSSQAHSQWKGRIHREKRIVQASADSLARRLVQVAGLLAQLFLVWKAVPREARLSSSVFVKAYFCGLKEPQNARPGQGPAQTLRAVLLQQRLGRLRLQGAETVLELRHARQASVFGLWRTHSFLHAHLRRVARPIFGVRRSGMLQALFRSWGNFAERASLARLRVVAGWRPNVWAGRSAGGGDAADALQRLSRASSAQGHGVLVPDWQLSCLKKRLGWTLVPAVSCRPPLFVDEQRCRH</sequence>